<evidence type="ECO:0000313" key="1">
    <source>
        <dbReference type="EMBL" id="TBV01908.1"/>
    </source>
</evidence>
<name>A0ABY1Z1S3_9GAMM</name>
<protein>
    <submittedName>
        <fullName evidence="1">Uncharacterized protein</fullName>
    </submittedName>
</protein>
<reference evidence="1 2" key="1">
    <citation type="submission" date="2018-06" db="EMBL/GenBank/DDBJ databases">
        <title>Three novel Pseudomonas species isolated from symptomatic oak.</title>
        <authorList>
            <person name="Bueno-Gonzalez V."/>
            <person name="Brady C."/>
        </authorList>
    </citation>
    <scope>NUCLEOTIDE SEQUENCE [LARGE SCALE GENOMIC DNA]</scope>
    <source>
        <strain evidence="1 2">P26B</strain>
    </source>
</reference>
<organism evidence="1 2">
    <name type="scientific">Phytopseudomonas dryadis</name>
    <dbReference type="NCBI Taxonomy" id="2487520"/>
    <lineage>
        <taxon>Bacteria</taxon>
        <taxon>Pseudomonadati</taxon>
        <taxon>Pseudomonadota</taxon>
        <taxon>Gammaproteobacteria</taxon>
        <taxon>Pseudomonadales</taxon>
        <taxon>Pseudomonadaceae</taxon>
        <taxon>Phytopseudomonas</taxon>
    </lineage>
</organism>
<comment type="caution">
    <text evidence="1">The sequence shown here is derived from an EMBL/GenBank/DDBJ whole genome shotgun (WGS) entry which is preliminary data.</text>
</comment>
<evidence type="ECO:0000313" key="2">
    <source>
        <dbReference type="Proteomes" id="UP000291334"/>
    </source>
</evidence>
<sequence length="2158" mass="236867">MAAQAFYGLIPGYYVPQSYYKHGAAYTRAIVPGPNGRPVYVEYDGSGKESREIGEAVGPYERAQLMSAGVYRAWLQRLADARERYPDSAVMTAAAYRGKTFKTVDGQPISKPAVGPGILGVLVRGDAQLFSTDGKELLLLELPIDPQVTPAAQSQALLLSESGQILHQSANAIGFRVGFFGQDGQVAEGYSNRDREAQIYGPLPGVGVTLGGFITGGYALTDEQGRYSMNYFLPACPGFTFEYSTPAYLELSYKRFNPRGSSFMPYYLVRQDYDFCNGLGVYSMAAAAVIASSATPIKRPMDFPVDLMVIDGAASFGSARLGQSTAYSDAVGERGQHLQQHYDFDGDEQPDYVVPGKKVTREVEGEQREVFVSTSLEEAELQGIYLSSRHDGVPGNTEETAPDFTRLIDTAPDFQHRGLLDTISAEDLRDTDIYVFRESNGQLVAERRGLHEDELYQSYSGVDEQSGSFRFTIQLRGSAENTFATAGRSGEANFGKWQSAGGFQEAFQKRTANHLKAGETVRLIAINRATGYMGSTRIQLQAAVATGNLLNFAEQRIELAPPNLKVWAERRNQVEYGSTRGEQKRQTIGNEGAGLSSDISIAIYSDWRDADGSPLPEELADYGYTGRLAKVVAANQLAPAGANQLSQFAIKPGQQVQVIHLPEKVLARQHLYLQVAGQPQNRNPDFATGQGTGILKYRPSRYVPVQVPLHDEEASEIARQAYRKADRENPGLNLKAPEPQYAWQYRPELQFSLYELNVEAIRKTDAEERISDILNDTRPVLTSSDNLLAFYYDLLKSEFTGLEAYSHNGEKELVLAIGEQEIKATLGADQTIRFDNFEHLGALDVDDFLTMRLYANNDVGNTLMEWAFEYLSVFANEDVEMNDIGTYHYLSADDPRIEMKAVLAGYYTRREAIKKPETVRWQLEGNGNVSPVIDTNAESGIFTTQVNLPATTGSRARVYATLQGGDARAYYKDFIVVPGEPANITANFSGQLYAGGMGELKVNLIVTDRQGNRVISGTGADFSIEGQGRLLNDSETLVDGGATLTIRDALQAGGANALVVQVDGVEKRFPFSVQTLGVTPPQIRSVQENQVVDLVFGLGGADAAQIRPETLGVQVDKGILLDREGRIDASGQLVYRWHTGFVPGAAKVVFNAGNGALSTQAWEVLPDPQSRIEQKKPITLVMGASDNQLSYRRRSAEQVSIPVLAQDSISLKGTPGEVLDIRLGDSRNPNRALLTMLRPGDLERSRFLVAGVTAAKAPGFRYQQSAQDGLPVAYNYKGYGLVLSDGALLEQTATGVGIELFLEYDGNGNGQLLAWKDLLLIEQREDKLLVTRKLPGEQSDTQEFDLSTSVGPNQLRVSIKGRHIAYRLAEVSGEFDLDEAVQPALGTGIRLLAGQDMALRQFYAHASDAPALLSVNGQYQDFSLDLGTQGRASLQIKPVAESLPQAYRSVPLSIAGERVDIALHSPEHALAVLSGLLELQTPDADTLSQVLALDDRDTSSYLAQANLATRIGSTDAQDGDKVAALLKVFASLPEGSHLSGHLDSLTSFISAQANPAFQRLLKDELSELVLRRRYADVGLGYKRMLGLLVMAEMTVSHPDTAAYIQGSVLNRQDLSLWLDWMAMPANGWAFLEASVPYVEQKCTVDVAYALEGTADQVPYNPCRLNGAAFANWVESIKAVAPEYDNDPQYLLTLLDGMYQGLGESTYSFRRDLFSLQQGYDPLAGYDPLGWLVPRAHAAAPLALVPVLVIMARVAVQVAKRAGRNFAKNLTKFMTGNSNTRLHPLLFAVATSYVYTSVTCDEESVIPCKRLQTSGPGSEGEAEKKFWSLMKHFAAGLALSSGKNLKIKDSISADGQYVCRLVNFTHGHMYEMFMIAFYHATSDQGVAALDRARKIPLYGDPNDLSQMFVRRPDIELKGTGVDINTWIELKSLQAAAHDSNGSDSKLPSKAEFLKRKLPQLGREQGRSTYHRQFTLDRVAAYGMQGEVMSEGFHWQLQQWKADAGPRNRLSNGYPTKTRIKGSDAGTYLEAAKERLVKPPLFFKSSDSKYPFHMDLDPAKAREVFSHPLYDGLGENIDEQLAEKFLGDLGYSAVDVADIKQRMADSANVLKMMEEVIRYVPGLEPGFGFDIIDLLPDEMLERVQDYIDENLGNMVGCEDD</sequence>
<dbReference type="EMBL" id="QJUM01000027">
    <property type="protein sequence ID" value="TBV01908.1"/>
    <property type="molecule type" value="Genomic_DNA"/>
</dbReference>
<keyword evidence="2" id="KW-1185">Reference proteome</keyword>
<proteinExistence type="predicted"/>
<dbReference type="Proteomes" id="UP000291334">
    <property type="component" value="Unassembled WGS sequence"/>
</dbReference>
<accession>A0ABY1Z1S3</accession>
<gene>
    <name evidence="1" type="ORF">DNK34_20025</name>
</gene>